<name>A0AAQ3NJX6_VIGMU</name>
<gene>
    <name evidence="1" type="ORF">V8G54_015267</name>
</gene>
<organism evidence="1 2">
    <name type="scientific">Vigna mungo</name>
    <name type="common">Black gram</name>
    <name type="synonym">Phaseolus mungo</name>
    <dbReference type="NCBI Taxonomy" id="3915"/>
    <lineage>
        <taxon>Eukaryota</taxon>
        <taxon>Viridiplantae</taxon>
        <taxon>Streptophyta</taxon>
        <taxon>Embryophyta</taxon>
        <taxon>Tracheophyta</taxon>
        <taxon>Spermatophyta</taxon>
        <taxon>Magnoliopsida</taxon>
        <taxon>eudicotyledons</taxon>
        <taxon>Gunneridae</taxon>
        <taxon>Pentapetalae</taxon>
        <taxon>rosids</taxon>
        <taxon>fabids</taxon>
        <taxon>Fabales</taxon>
        <taxon>Fabaceae</taxon>
        <taxon>Papilionoideae</taxon>
        <taxon>50 kb inversion clade</taxon>
        <taxon>NPAAA clade</taxon>
        <taxon>indigoferoid/millettioid clade</taxon>
        <taxon>Phaseoleae</taxon>
        <taxon>Vigna</taxon>
    </lineage>
</organism>
<protein>
    <submittedName>
        <fullName evidence="1">Uncharacterized protein</fullName>
    </submittedName>
</protein>
<dbReference type="AlphaFoldDB" id="A0AAQ3NJX6"/>
<dbReference type="Proteomes" id="UP001374535">
    <property type="component" value="Chromosome 5"/>
</dbReference>
<proteinExistence type="predicted"/>
<reference evidence="1 2" key="1">
    <citation type="journal article" date="2023" name="Life. Sci Alliance">
        <title>Evolutionary insights into 3D genome organization and epigenetic landscape of Vigna mungo.</title>
        <authorList>
            <person name="Junaid A."/>
            <person name="Singh B."/>
            <person name="Bhatia S."/>
        </authorList>
    </citation>
    <scope>NUCLEOTIDE SEQUENCE [LARGE SCALE GENOMIC DNA]</scope>
    <source>
        <strain evidence="1">Urdbean</strain>
    </source>
</reference>
<keyword evidence="2" id="KW-1185">Reference proteome</keyword>
<dbReference type="EMBL" id="CP144696">
    <property type="protein sequence ID" value="WVZ10737.1"/>
    <property type="molecule type" value="Genomic_DNA"/>
</dbReference>
<sequence length="105" mass="12219">MTNKMMVAGTQTGLDTMIRGVKKMRPRMAPVRVSPARRRKTEAVMRRVKMPPRWAELGPRSWSFWRNAAEREGLWAWAWAGLGYWSAMPEGLNVVCVCVRERERE</sequence>
<evidence type="ECO:0000313" key="2">
    <source>
        <dbReference type="Proteomes" id="UP001374535"/>
    </source>
</evidence>
<accession>A0AAQ3NJX6</accession>
<evidence type="ECO:0000313" key="1">
    <source>
        <dbReference type="EMBL" id="WVZ10737.1"/>
    </source>
</evidence>